<feature type="transmembrane region" description="Helical" evidence="1">
    <location>
        <begin position="72"/>
        <end position="90"/>
    </location>
</feature>
<dbReference type="EMBL" id="JAUSUB010000034">
    <property type="protein sequence ID" value="MDQ0273167.1"/>
    <property type="molecule type" value="Genomic_DNA"/>
</dbReference>
<keyword evidence="1" id="KW-0472">Membrane</keyword>
<keyword evidence="1" id="KW-1133">Transmembrane helix</keyword>
<protein>
    <recommendedName>
        <fullName evidence="4">AI-2E family transporter</fullName>
    </recommendedName>
</protein>
<feature type="transmembrane region" description="Helical" evidence="1">
    <location>
        <begin position="40"/>
        <end position="60"/>
    </location>
</feature>
<reference evidence="2 3" key="1">
    <citation type="submission" date="2023-07" db="EMBL/GenBank/DDBJ databases">
        <title>Genomic Encyclopedia of Type Strains, Phase IV (KMG-IV): sequencing the most valuable type-strain genomes for metagenomic binning, comparative biology and taxonomic classification.</title>
        <authorList>
            <person name="Goeker M."/>
        </authorList>
    </citation>
    <scope>NUCLEOTIDE SEQUENCE [LARGE SCALE GENOMIC DNA]</scope>
    <source>
        <strain evidence="2 3">DSM 23494</strain>
    </source>
</reference>
<dbReference type="Proteomes" id="UP001238088">
    <property type="component" value="Unassembled WGS sequence"/>
</dbReference>
<evidence type="ECO:0000313" key="3">
    <source>
        <dbReference type="Proteomes" id="UP001238088"/>
    </source>
</evidence>
<comment type="caution">
    <text evidence="2">The sequence shown here is derived from an EMBL/GenBank/DDBJ whole genome shotgun (WGS) entry which is preliminary data.</text>
</comment>
<name>A0ABU0API0_9BACI</name>
<evidence type="ECO:0000256" key="1">
    <source>
        <dbReference type="SAM" id="Phobius"/>
    </source>
</evidence>
<evidence type="ECO:0000313" key="2">
    <source>
        <dbReference type="EMBL" id="MDQ0273167.1"/>
    </source>
</evidence>
<accession>A0ABU0API0</accession>
<dbReference type="RefSeq" id="WP_307478918.1">
    <property type="nucleotide sequence ID" value="NZ_JAUSUB010000034.1"/>
</dbReference>
<keyword evidence="3" id="KW-1185">Reference proteome</keyword>
<organism evidence="2 3">
    <name type="scientific">Cytobacillus purgationiresistens</name>
    <dbReference type="NCBI Taxonomy" id="863449"/>
    <lineage>
        <taxon>Bacteria</taxon>
        <taxon>Bacillati</taxon>
        <taxon>Bacillota</taxon>
        <taxon>Bacilli</taxon>
        <taxon>Bacillales</taxon>
        <taxon>Bacillaceae</taxon>
        <taxon>Cytobacillus</taxon>
    </lineage>
</organism>
<gene>
    <name evidence="2" type="ORF">J2S17_005088</name>
</gene>
<proteinExistence type="predicted"/>
<evidence type="ECO:0008006" key="4">
    <source>
        <dbReference type="Google" id="ProtNLM"/>
    </source>
</evidence>
<sequence length="92" mass="10527">MEEQQQQKFTLKRHFIGFSLVIAIIIIRYINVHIYNMPIILGAIATGVITFISIKLLNLLPIANRSISKKTDGILILIMVALIFIIFYQLNL</sequence>
<feature type="transmembrane region" description="Helical" evidence="1">
    <location>
        <begin position="15"/>
        <end position="34"/>
    </location>
</feature>
<keyword evidence="1" id="KW-0812">Transmembrane</keyword>